<evidence type="ECO:0000313" key="3">
    <source>
        <dbReference type="Proteomes" id="UP000036097"/>
    </source>
</evidence>
<protein>
    <recommendedName>
        <fullName evidence="1">DNA-binding protein H-NS-like N-terminal domain-containing protein</fullName>
    </recommendedName>
</protein>
<dbReference type="Gene3D" id="1.10.287.1050">
    <property type="entry name" value="H-NS histone-like proteins"/>
    <property type="match status" value="1"/>
</dbReference>
<gene>
    <name evidence="2" type="ORF">ABT56_19020</name>
</gene>
<dbReference type="RefSeq" id="WP_047880488.1">
    <property type="nucleotide sequence ID" value="NZ_LDOT01000032.1"/>
</dbReference>
<evidence type="ECO:0000259" key="1">
    <source>
        <dbReference type="Pfam" id="PF22470"/>
    </source>
</evidence>
<dbReference type="InterPro" id="IPR054180">
    <property type="entry name" value="H-NS-like_N"/>
</dbReference>
<feature type="domain" description="DNA-binding protein H-NS-like N-terminal" evidence="1">
    <location>
        <begin position="6"/>
        <end position="76"/>
    </location>
</feature>
<dbReference type="PATRIC" id="fig|1195763.3.peg.4068"/>
<name>A0A0J1GV75_9GAMM</name>
<reference evidence="2 3" key="1">
    <citation type="submission" date="2015-05" db="EMBL/GenBank/DDBJ databases">
        <title>Photobacterium galathea sp. nov.</title>
        <authorList>
            <person name="Machado H."/>
            <person name="Gram L."/>
        </authorList>
    </citation>
    <scope>NUCLEOTIDE SEQUENCE [LARGE SCALE GENOMIC DNA]</scope>
    <source>
        <strain evidence="2 3">CGMCC 1.12159</strain>
    </source>
</reference>
<sequence length="86" mass="10060">MDTYKEKILTLLSNTRTLEQILNGLDNDSLDKLSSRFNITIEKLKKTNTSRTEASRRILIENIRNEIMGQGFTPQEVIMQFRNKDQ</sequence>
<evidence type="ECO:0000313" key="2">
    <source>
        <dbReference type="EMBL" id="KLV03526.1"/>
    </source>
</evidence>
<comment type="caution">
    <text evidence="2">The sequence shown here is derived from an EMBL/GenBank/DDBJ whole genome shotgun (WGS) entry which is preliminary data.</text>
</comment>
<organism evidence="2 3">
    <name type="scientific">Photobacterium aquae</name>
    <dbReference type="NCBI Taxonomy" id="1195763"/>
    <lineage>
        <taxon>Bacteria</taxon>
        <taxon>Pseudomonadati</taxon>
        <taxon>Pseudomonadota</taxon>
        <taxon>Gammaproteobacteria</taxon>
        <taxon>Vibrionales</taxon>
        <taxon>Vibrionaceae</taxon>
        <taxon>Photobacterium</taxon>
    </lineage>
</organism>
<dbReference type="GO" id="GO:0046983">
    <property type="term" value="F:protein dimerization activity"/>
    <property type="evidence" value="ECO:0007669"/>
    <property type="project" value="InterPro"/>
</dbReference>
<proteinExistence type="predicted"/>
<dbReference type="AlphaFoldDB" id="A0A0J1GV75"/>
<accession>A0A0J1GV75</accession>
<dbReference type="Pfam" id="PF22470">
    <property type="entry name" value="Histone_HNS_N"/>
    <property type="match status" value="1"/>
</dbReference>
<dbReference type="InterPro" id="IPR027454">
    <property type="entry name" value="Histone_HNS_N"/>
</dbReference>
<dbReference type="EMBL" id="LDOT01000032">
    <property type="protein sequence ID" value="KLV03526.1"/>
    <property type="molecule type" value="Genomic_DNA"/>
</dbReference>
<keyword evidence="3" id="KW-1185">Reference proteome</keyword>
<dbReference type="Proteomes" id="UP000036097">
    <property type="component" value="Unassembled WGS sequence"/>
</dbReference>